<evidence type="ECO:0008006" key="3">
    <source>
        <dbReference type="Google" id="ProtNLM"/>
    </source>
</evidence>
<comment type="caution">
    <text evidence="1">The sequence shown here is derived from an EMBL/GenBank/DDBJ whole genome shotgun (WGS) entry which is preliminary data.</text>
</comment>
<dbReference type="RefSeq" id="WP_098405887.1">
    <property type="nucleotide sequence ID" value="NZ_PDJE01000001.1"/>
</dbReference>
<dbReference type="EMBL" id="PDJE01000001">
    <property type="protein sequence ID" value="PFG29288.1"/>
    <property type="molecule type" value="Genomic_DNA"/>
</dbReference>
<dbReference type="Proteomes" id="UP000221369">
    <property type="component" value="Unassembled WGS sequence"/>
</dbReference>
<sequence>MITRKDAAALLSVSTTSVDKLVACGLLSPTRVAHLVMFAEESADGVHGIDRLLARGAADPTMPAVVVRLSAPPEENGDTHTGWHESWREPRKREAAEKWWPLRLDDGVERKLLLAEVSDWIVGAWWIRDKSYDVDARGWRFDLDYDGELWREHYLTRLPLGRGREALTLPR</sequence>
<keyword evidence="2" id="KW-1185">Reference proteome</keyword>
<reference evidence="1 2" key="1">
    <citation type="submission" date="2017-10" db="EMBL/GenBank/DDBJ databases">
        <title>Sequencing the genomes of 1000 actinobacteria strains.</title>
        <authorList>
            <person name="Klenk H.-P."/>
        </authorList>
    </citation>
    <scope>NUCLEOTIDE SEQUENCE [LARGE SCALE GENOMIC DNA]</scope>
    <source>
        <strain evidence="1 2">DSM 21798</strain>
    </source>
</reference>
<proteinExistence type="predicted"/>
<gene>
    <name evidence="1" type="ORF">ATJ78_0189</name>
</gene>
<accession>A0A2A9DRI0</accession>
<evidence type="ECO:0000313" key="2">
    <source>
        <dbReference type="Proteomes" id="UP000221369"/>
    </source>
</evidence>
<name>A0A2A9DRI0_9MICO</name>
<dbReference type="AlphaFoldDB" id="A0A2A9DRI0"/>
<protein>
    <recommendedName>
        <fullName evidence="3">Helix-turn-helix protein</fullName>
    </recommendedName>
</protein>
<evidence type="ECO:0000313" key="1">
    <source>
        <dbReference type="EMBL" id="PFG29288.1"/>
    </source>
</evidence>
<organism evidence="1 2">
    <name type="scientific">Paramicrobacterium agarici</name>
    <dbReference type="NCBI Taxonomy" id="630514"/>
    <lineage>
        <taxon>Bacteria</taxon>
        <taxon>Bacillati</taxon>
        <taxon>Actinomycetota</taxon>
        <taxon>Actinomycetes</taxon>
        <taxon>Micrococcales</taxon>
        <taxon>Microbacteriaceae</taxon>
        <taxon>Paramicrobacterium</taxon>
    </lineage>
</organism>